<feature type="signal peptide" evidence="1">
    <location>
        <begin position="1"/>
        <end position="27"/>
    </location>
</feature>
<dbReference type="PANTHER" id="PTHR34490">
    <property type="entry name" value="PROTEIN CBG12054-RELATED"/>
    <property type="match status" value="1"/>
</dbReference>
<evidence type="ECO:0000313" key="3">
    <source>
        <dbReference type="Proteomes" id="UP000694845"/>
    </source>
</evidence>
<feature type="domain" description="Galaxin-like repeats" evidence="2">
    <location>
        <begin position="588"/>
        <end position="695"/>
    </location>
</feature>
<dbReference type="InterPro" id="IPR056601">
    <property type="entry name" value="Galaxin_dom"/>
</dbReference>
<dbReference type="InterPro" id="IPR055284">
    <property type="entry name" value="Galaxin-like"/>
</dbReference>
<keyword evidence="1" id="KW-0732">Signal</keyword>
<name>A0A8B7XNB4_ACAPL</name>
<evidence type="ECO:0000313" key="4">
    <source>
        <dbReference type="RefSeq" id="XP_022081475.1"/>
    </source>
</evidence>
<proteinExistence type="predicted"/>
<keyword evidence="3" id="KW-1185">Reference proteome</keyword>
<feature type="domain" description="Galaxin-like repeats" evidence="2">
    <location>
        <begin position="939"/>
        <end position="1060"/>
    </location>
</feature>
<evidence type="ECO:0000256" key="1">
    <source>
        <dbReference type="SAM" id="SignalP"/>
    </source>
</evidence>
<dbReference type="Proteomes" id="UP000694845">
    <property type="component" value="Unplaced"/>
</dbReference>
<organism evidence="3 4">
    <name type="scientific">Acanthaster planci</name>
    <name type="common">Crown-of-thorns starfish</name>
    <dbReference type="NCBI Taxonomy" id="133434"/>
    <lineage>
        <taxon>Eukaryota</taxon>
        <taxon>Metazoa</taxon>
        <taxon>Echinodermata</taxon>
        <taxon>Eleutherozoa</taxon>
        <taxon>Asterozoa</taxon>
        <taxon>Asteroidea</taxon>
        <taxon>Valvatacea</taxon>
        <taxon>Valvatida</taxon>
        <taxon>Acanthasteridae</taxon>
        <taxon>Acanthaster</taxon>
    </lineage>
</organism>
<sequence>MDAPHERNIYVIAATLTVLMFSVSVQAVDSRWQSCIYNGRESFYDKYKEACCQGRILRRASNLEEWCCGGQLFDSTTGECCGDHTWIDTSTHSCCGGRVNESSDHFECCNNQWIDTTTHTCCKGNIIEGAGKCCGSNSVFNPETEHCCLGPGDTGHVATVGRAAVVHGFLECCNTKVIDTRSTLCCQDNAIDQRTPSTECCGTEAFDTSTEVCCQQPNDYRISPLVDGKMECCGLTPYNKDTDQCCNSVITPNIGNGRCCFGNAYNPQQASCCRSGALSLSIPEIPGVQGCCSGVSYLKTQQVCCDNTLRDLEAGKECCGSDLYDPTVQLCCRGNIVDKLSPTSQCCGDSNTFEPEEQTCCCGHVTNIVNGSCCGTRAYRPEENKCCGKKKGDKCGNQLGRLYGKDAVCCGVKELGHNQLCSPCSRTPVTKLNSNHNSVCCVNKNPRNGWRRSRNGPTYDDTTEICRNLKIITKTVSGDQMHCGTEAYSPDTQQCCHLTVQPKFYLAEKPYRQKCCGSETYVPQWHTCYGERKYPFPEEFAGYCRGNVYNERTHGCDGDSFIRPLEELEHGLEVCINTEAENGYYPYDPAEKECCGGVLIGPGETCCDDRQYSTPGTGVGEGNCCGSEGFNPDTHKCCDRVLHEVTAQGRVCCGRELFDPSNPALMCCNSTLQSTVGDKTACTDGVAHRPYDTVCEGTVYPVENGECCGGLLMSSTKICCQGKFLYDKTMHGDTCCGRVAYDTLDETKKCCMDSLFHDAQDAVCCHSDLMDPSRQVCRAVGDVHYIFPKDARFFSAEGESIPAGHTVCQGLLYPFPGECCGNEVIRSSEDAICCDGVKKTHAYGDKAMCCSRDVMDSELYTCCGGKSLRRNHGWLTCCNGEPMGREKCKTSQQRLPPSNLEETRCGGQVYNASSQGCCNGQIYDPELHGCLDNLLRPLCGGVQHNNDTHLCCSGAAYDVATMGCCNGEPYELGKRTCCAERLYRMRNGSCCGDRPYKPSRHLCCGNTPRRKKKGRSQCCGGNAYDPEMDTCCEGNVTRGTRRGSCCGHRAFDPAQKVCCPKTGMLSRRREKMGDTSESCCELGMEYDKDAGTCLPQECMMCLDAKSPDGWKNHTRKLTLIRGTVSNITIVPFRHILQLTRVTHLNHNKRQSRQDSRELAVTLPAHCNCLQRLQLGRAYIFMSDADVTGDLVSGSLVLQPSDYLTKASDSLGLKIKLHLCRNS</sequence>
<dbReference type="GeneID" id="110974261"/>
<feature type="domain" description="Galaxin-like repeats" evidence="2">
    <location>
        <begin position="171"/>
        <end position="274"/>
    </location>
</feature>
<reference evidence="4" key="1">
    <citation type="submission" date="2025-08" db="UniProtKB">
        <authorList>
            <consortium name="RefSeq"/>
        </authorList>
    </citation>
    <scope>IDENTIFICATION</scope>
</reference>
<feature type="domain" description="Galaxin-like repeats" evidence="2">
    <location>
        <begin position="289"/>
        <end position="388"/>
    </location>
</feature>
<accession>A0A8B7XNB4</accession>
<dbReference type="PANTHER" id="PTHR34490:SF1">
    <property type="entry name" value="GALAXIN-LIKE"/>
    <property type="match status" value="1"/>
</dbReference>
<dbReference type="AlphaFoldDB" id="A0A8B7XNB4"/>
<feature type="chain" id="PRO_5034189067" evidence="1">
    <location>
        <begin position="28"/>
        <end position="1222"/>
    </location>
</feature>
<dbReference type="RefSeq" id="XP_022081475.1">
    <property type="nucleotide sequence ID" value="XM_022225783.1"/>
</dbReference>
<protein>
    <submittedName>
        <fullName evidence="4">Uncharacterized protein LOC110974261 isoform X1</fullName>
    </submittedName>
</protein>
<feature type="domain" description="Galaxin-like repeats" evidence="2">
    <location>
        <begin position="806"/>
        <end position="920"/>
    </location>
</feature>
<evidence type="ECO:0000259" key="2">
    <source>
        <dbReference type="Pfam" id="PF24748"/>
    </source>
</evidence>
<dbReference type="OrthoDB" id="419529at2759"/>
<feature type="domain" description="Galaxin-like repeats" evidence="2">
    <location>
        <begin position="50"/>
        <end position="150"/>
    </location>
</feature>
<gene>
    <name evidence="4" type="primary">LOC110974261</name>
</gene>
<dbReference type="KEGG" id="aplc:110974261"/>
<dbReference type="Pfam" id="PF24748">
    <property type="entry name" value="Galaxin_repeat"/>
    <property type="match status" value="6"/>
</dbReference>